<dbReference type="EMBL" id="UYWX01020318">
    <property type="protein sequence ID" value="VDM30971.1"/>
    <property type="molecule type" value="Genomic_DNA"/>
</dbReference>
<proteinExistence type="predicted"/>
<keyword evidence="6" id="KW-1133">Transmembrane helix</keyword>
<evidence type="ECO:0000256" key="7">
    <source>
        <dbReference type="ARBA" id="ARBA00023136"/>
    </source>
</evidence>
<dbReference type="WBParaSite" id="TTAC_0000673201-mRNA-1">
    <property type="protein sequence ID" value="TTAC_0000673201-mRNA-1"/>
    <property type="gene ID" value="TTAC_0000673201"/>
</dbReference>
<dbReference type="GO" id="GO:0004725">
    <property type="term" value="F:protein tyrosine phosphatase activity"/>
    <property type="evidence" value="ECO:0007669"/>
    <property type="project" value="InterPro"/>
</dbReference>
<dbReference type="PROSITE" id="PS50853">
    <property type="entry name" value="FN3"/>
    <property type="match status" value="3"/>
</dbReference>
<dbReference type="PROSITE" id="PS50056">
    <property type="entry name" value="TYR_PHOSPHATASE_2"/>
    <property type="match status" value="1"/>
</dbReference>
<keyword evidence="2" id="KW-0812">Transmembrane</keyword>
<evidence type="ECO:0000259" key="10">
    <source>
        <dbReference type="PROSITE" id="PS50056"/>
    </source>
</evidence>
<dbReference type="STRING" id="6205.A0A0R3X0Q4"/>
<dbReference type="InterPro" id="IPR050713">
    <property type="entry name" value="RTP_Phos/Ushers"/>
</dbReference>
<evidence type="ECO:0000259" key="9">
    <source>
        <dbReference type="PROSITE" id="PS50055"/>
    </source>
</evidence>
<evidence type="ECO:0000313" key="13">
    <source>
        <dbReference type="Proteomes" id="UP000274429"/>
    </source>
</evidence>
<dbReference type="SMART" id="SM00194">
    <property type="entry name" value="PTPc"/>
    <property type="match status" value="1"/>
</dbReference>
<evidence type="ECO:0000313" key="14">
    <source>
        <dbReference type="WBParaSite" id="TTAC_0000673201-mRNA-1"/>
    </source>
</evidence>
<feature type="domain" description="Fibronectin type-III" evidence="11">
    <location>
        <begin position="198"/>
        <end position="293"/>
    </location>
</feature>
<dbReference type="CDD" id="cd00063">
    <property type="entry name" value="FN3"/>
    <property type="match status" value="4"/>
</dbReference>
<dbReference type="AlphaFoldDB" id="A0A0R3X0Q4"/>
<dbReference type="PROSITE" id="PS00383">
    <property type="entry name" value="TYR_PHOSPHATASE_1"/>
    <property type="match status" value="1"/>
</dbReference>
<dbReference type="Gene3D" id="3.90.190.10">
    <property type="entry name" value="Protein tyrosine phosphatase superfamily"/>
    <property type="match status" value="1"/>
</dbReference>
<dbReference type="GO" id="GO:0016020">
    <property type="term" value="C:membrane"/>
    <property type="evidence" value="ECO:0007669"/>
    <property type="project" value="UniProtKB-SubCell"/>
</dbReference>
<dbReference type="PANTHER" id="PTHR46957:SF3">
    <property type="entry name" value="CYTOKINE RECEPTOR"/>
    <property type="match status" value="1"/>
</dbReference>
<evidence type="ECO:0000313" key="12">
    <source>
        <dbReference type="EMBL" id="VDM30971.1"/>
    </source>
</evidence>
<dbReference type="InterPro" id="IPR003961">
    <property type="entry name" value="FN3_dom"/>
</dbReference>
<dbReference type="InterPro" id="IPR000242">
    <property type="entry name" value="PTP_cat"/>
</dbReference>
<evidence type="ECO:0000259" key="11">
    <source>
        <dbReference type="PROSITE" id="PS50853"/>
    </source>
</evidence>
<dbReference type="SUPFAM" id="SSF52799">
    <property type="entry name" value="(Phosphotyrosine protein) phosphatases II"/>
    <property type="match status" value="1"/>
</dbReference>
<feature type="domain" description="Fibronectin type-III" evidence="11">
    <location>
        <begin position="391"/>
        <end position="500"/>
    </location>
</feature>
<gene>
    <name evidence="12" type="ORF">TTAC_LOCUS6717</name>
</gene>
<dbReference type="OrthoDB" id="9943809at2759"/>
<dbReference type="Proteomes" id="UP000274429">
    <property type="component" value="Unassembled WGS sequence"/>
</dbReference>
<comment type="subcellular location">
    <subcellularLocation>
        <location evidence="1">Membrane</location>
        <topology evidence="1">Single-pass membrane protein</topology>
    </subcellularLocation>
</comment>
<dbReference type="SMART" id="SM00060">
    <property type="entry name" value="FN3"/>
    <property type="match status" value="4"/>
</dbReference>
<feature type="domain" description="Fibronectin type-III" evidence="11">
    <location>
        <begin position="20"/>
        <end position="117"/>
    </location>
</feature>
<dbReference type="InterPro" id="IPR000387">
    <property type="entry name" value="Tyr_Pase_dom"/>
</dbReference>
<evidence type="ECO:0000256" key="6">
    <source>
        <dbReference type="ARBA" id="ARBA00022989"/>
    </source>
</evidence>
<evidence type="ECO:0000256" key="2">
    <source>
        <dbReference type="ARBA" id="ARBA00022692"/>
    </source>
</evidence>
<dbReference type="InterPro" id="IPR036116">
    <property type="entry name" value="FN3_sf"/>
</dbReference>
<evidence type="ECO:0000256" key="5">
    <source>
        <dbReference type="ARBA" id="ARBA00022912"/>
    </source>
</evidence>
<name>A0A0R3X0Q4_HYDTA</name>
<keyword evidence="4" id="KW-0378">Hydrolase</keyword>
<organism evidence="14">
    <name type="scientific">Hydatigena taeniaeformis</name>
    <name type="common">Feline tapeworm</name>
    <name type="synonym">Taenia taeniaeformis</name>
    <dbReference type="NCBI Taxonomy" id="6205"/>
    <lineage>
        <taxon>Eukaryota</taxon>
        <taxon>Metazoa</taxon>
        <taxon>Spiralia</taxon>
        <taxon>Lophotrochozoa</taxon>
        <taxon>Platyhelminthes</taxon>
        <taxon>Cestoda</taxon>
        <taxon>Eucestoda</taxon>
        <taxon>Cyclophyllidea</taxon>
        <taxon>Taeniidae</taxon>
        <taxon>Hydatigera</taxon>
    </lineage>
</organism>
<sequence length="877" mass="97952">PVSYFEIVVAFVSFVVYRTDPTDVHVGANEKRQLKCKWRRPSKQSRVDGYQVALYDSAGMQYLKGKEVGASRLETVLSNLAEHSTYRVNVRSCFKVRETGEWICSEGVNASATTNPGKLSASSVAFHFAPHQDDRAHFNYTLTVLNRKAKVVCDATTGRCEATELPANSKIEVALVTCCKHDLCSPQSKGIAFTKPEAPLDLQMGSPTATTIYASWSSPKSTEEAIVGYRALAVDSLGKVTTCNSSWHSQSRPECTFRDLSPCMRYNISVRTCAREDDCSVEVTGVEYTLPGPVADFQMEQSASTNVSFTWTPQSMEVCELENITVVVQEQETGSIVRRCWVKQQETANSCTVVGLEPNTAYIAYAVACSATTHKCANKTDDINIETLPGVPVEINMSEVSARSVTLKWGQPGGRQDGLSGFLVRIYERSEGGQRVHDGPIANCTTNFANGVGDANTCCLDNLKPSTNYSITVTTFKKYSRDKFIFGDESEPIDFTTGRSTLTMQLLPVSITDDDCLVFELVETLFTSLELCIAVLLSISSGSFTIEYYRPRHLQYLSQIPSPLAVEELDACIESLDSNKQFIPHFMVRMSLFTLKLLKKVAVMGVEKEFHLTKNAGLHCKELNRYIDMLPYDQSIVILGRRWPRILDDPEPKITTTELVNNYINASYIRRPLYGAKGEAIPCDASDPPDYIATQGPMSTTVADFLTMVYEHRSKLILMLCRCEEDGKQKCKEYWDDESELLVTSATRSVKVTTSNVKILDSGLTCRTLRIMPSNEAEPWYVTQLHFTQWPDCEAADMTALYKLINFLFKFVRKNPVNRTCGPPIIHCSAGVGRSGTLIAASYLLKRLRTRPEKIDIFGTTLAIRRWRPNMVQTWVR</sequence>
<keyword evidence="3" id="KW-0732">Signal</keyword>
<dbReference type="CDD" id="cd00047">
    <property type="entry name" value="PTPc"/>
    <property type="match status" value="1"/>
</dbReference>
<dbReference type="InterPro" id="IPR013783">
    <property type="entry name" value="Ig-like_fold"/>
</dbReference>
<dbReference type="SUPFAM" id="SSF49265">
    <property type="entry name" value="Fibronectin type III"/>
    <property type="match status" value="3"/>
</dbReference>
<keyword evidence="5" id="KW-0904">Protein phosphatase</keyword>
<keyword evidence="7" id="KW-0472">Membrane</keyword>
<dbReference type="PRINTS" id="PR00700">
    <property type="entry name" value="PRTYPHPHTASE"/>
</dbReference>
<evidence type="ECO:0000256" key="1">
    <source>
        <dbReference type="ARBA" id="ARBA00004167"/>
    </source>
</evidence>
<dbReference type="PANTHER" id="PTHR46957">
    <property type="entry name" value="CYTOKINE RECEPTOR"/>
    <property type="match status" value="1"/>
</dbReference>
<evidence type="ECO:0000256" key="8">
    <source>
        <dbReference type="ARBA" id="ARBA00023180"/>
    </source>
</evidence>
<reference evidence="12 13" key="2">
    <citation type="submission" date="2018-11" db="EMBL/GenBank/DDBJ databases">
        <authorList>
            <consortium name="Pathogen Informatics"/>
        </authorList>
    </citation>
    <scope>NUCLEOTIDE SEQUENCE [LARGE SCALE GENOMIC DNA]</scope>
</reference>
<accession>A0A0R3X0Q4</accession>
<dbReference type="Gene3D" id="2.60.40.10">
    <property type="entry name" value="Immunoglobulins"/>
    <property type="match status" value="4"/>
</dbReference>
<feature type="domain" description="Tyrosine specific protein phosphatases" evidence="10">
    <location>
        <begin position="802"/>
        <end position="877"/>
    </location>
</feature>
<dbReference type="PROSITE" id="PS50055">
    <property type="entry name" value="TYR_PHOSPHATASE_PTP"/>
    <property type="match status" value="1"/>
</dbReference>
<dbReference type="InterPro" id="IPR029021">
    <property type="entry name" value="Prot-tyrosine_phosphatase-like"/>
</dbReference>
<keyword evidence="8" id="KW-0325">Glycoprotein</keyword>
<feature type="domain" description="Tyrosine-protein phosphatase" evidence="9">
    <location>
        <begin position="624"/>
        <end position="877"/>
    </location>
</feature>
<reference evidence="14" key="1">
    <citation type="submission" date="2017-02" db="UniProtKB">
        <authorList>
            <consortium name="WormBaseParasite"/>
        </authorList>
    </citation>
    <scope>IDENTIFICATION</scope>
</reference>
<dbReference type="InterPro" id="IPR003595">
    <property type="entry name" value="Tyr_Pase_cat"/>
</dbReference>
<dbReference type="SMART" id="SM00404">
    <property type="entry name" value="PTPc_motif"/>
    <property type="match status" value="1"/>
</dbReference>
<keyword evidence="13" id="KW-1185">Reference proteome</keyword>
<evidence type="ECO:0000256" key="4">
    <source>
        <dbReference type="ARBA" id="ARBA00022801"/>
    </source>
</evidence>
<dbReference type="Pfam" id="PF00041">
    <property type="entry name" value="fn3"/>
    <property type="match status" value="3"/>
</dbReference>
<evidence type="ECO:0000256" key="3">
    <source>
        <dbReference type="ARBA" id="ARBA00022729"/>
    </source>
</evidence>
<protein>
    <submittedName>
        <fullName evidence="14">Protein-tyrosine-phosphatase</fullName>
    </submittedName>
</protein>
<dbReference type="InterPro" id="IPR016130">
    <property type="entry name" value="Tyr_Pase_AS"/>
</dbReference>
<dbReference type="Pfam" id="PF00102">
    <property type="entry name" value="Y_phosphatase"/>
    <property type="match status" value="1"/>
</dbReference>